<keyword evidence="3" id="KW-1185">Reference proteome</keyword>
<dbReference type="RefSeq" id="WP_377241935.1">
    <property type="nucleotide sequence ID" value="NZ_JBHLXP010000001.1"/>
</dbReference>
<name>A0ABV6BB27_9GAMM</name>
<organism evidence="2 3">
    <name type="scientific">Rheinheimera tilapiae</name>
    <dbReference type="NCBI Taxonomy" id="875043"/>
    <lineage>
        <taxon>Bacteria</taxon>
        <taxon>Pseudomonadati</taxon>
        <taxon>Pseudomonadota</taxon>
        <taxon>Gammaproteobacteria</taxon>
        <taxon>Chromatiales</taxon>
        <taxon>Chromatiaceae</taxon>
        <taxon>Rheinheimera</taxon>
    </lineage>
</organism>
<feature type="transmembrane region" description="Helical" evidence="1">
    <location>
        <begin position="58"/>
        <end position="75"/>
    </location>
</feature>
<protein>
    <submittedName>
        <fullName evidence="2">DUF979 domain-containing protein</fullName>
    </submittedName>
</protein>
<dbReference type="Proteomes" id="UP001589813">
    <property type="component" value="Unassembled WGS sequence"/>
</dbReference>
<evidence type="ECO:0000256" key="1">
    <source>
        <dbReference type="SAM" id="Phobius"/>
    </source>
</evidence>
<keyword evidence="1" id="KW-0812">Transmembrane</keyword>
<feature type="transmembrane region" description="Helical" evidence="1">
    <location>
        <begin position="168"/>
        <end position="186"/>
    </location>
</feature>
<feature type="transmembrane region" description="Helical" evidence="1">
    <location>
        <begin position="251"/>
        <end position="271"/>
    </location>
</feature>
<feature type="transmembrane region" description="Helical" evidence="1">
    <location>
        <begin position="6"/>
        <end position="24"/>
    </location>
</feature>
<gene>
    <name evidence="2" type="ORF">ACFFJP_07235</name>
</gene>
<dbReference type="InterPro" id="IPR009323">
    <property type="entry name" value="DUF979"/>
</dbReference>
<proteinExistence type="predicted"/>
<feature type="transmembrane region" description="Helical" evidence="1">
    <location>
        <begin position="291"/>
        <end position="309"/>
    </location>
</feature>
<sequence>MLTLTHLYWLVGAIMTLVAVLTLLDPQHPRRFRSGLFWLSYGAIFVVGDYLPTAVVGAMVLGMALLAGLGGLAAGPYQALPDKLQLASLERLGKKLFIPALAIPGFTLLLVLVMGQFPTLHWFDPKNLTLLSLGVACVLAFAIACYLTRESPRQGGLEAKRLLEAIGWAFLLPHLLATLGLLFNQAGVGQIIAALSHEYLQLDSRLAAVAAYALAMAGFTVIMGNAFAAFPVITAGLGIPLLIQQHDANPAVMAAIGMFCGYCGTLLTPMAANFNIVPVALLGLKDQHAVIKAQAPTALLLLAVNIILLDQLAFL</sequence>
<comment type="caution">
    <text evidence="2">The sequence shown here is derived from an EMBL/GenBank/DDBJ whole genome shotgun (WGS) entry which is preliminary data.</text>
</comment>
<evidence type="ECO:0000313" key="3">
    <source>
        <dbReference type="Proteomes" id="UP001589813"/>
    </source>
</evidence>
<feature type="transmembrane region" description="Helical" evidence="1">
    <location>
        <begin position="96"/>
        <end position="117"/>
    </location>
</feature>
<feature type="transmembrane region" description="Helical" evidence="1">
    <location>
        <begin position="129"/>
        <end position="147"/>
    </location>
</feature>
<evidence type="ECO:0000313" key="2">
    <source>
        <dbReference type="EMBL" id="MFC0048080.1"/>
    </source>
</evidence>
<keyword evidence="1" id="KW-1133">Transmembrane helix</keyword>
<feature type="transmembrane region" description="Helical" evidence="1">
    <location>
        <begin position="206"/>
        <end position="239"/>
    </location>
</feature>
<dbReference type="EMBL" id="JBHLXP010000001">
    <property type="protein sequence ID" value="MFC0048080.1"/>
    <property type="molecule type" value="Genomic_DNA"/>
</dbReference>
<reference evidence="2 3" key="1">
    <citation type="submission" date="2024-09" db="EMBL/GenBank/DDBJ databases">
        <authorList>
            <person name="Sun Q."/>
            <person name="Mori K."/>
        </authorList>
    </citation>
    <scope>NUCLEOTIDE SEQUENCE [LARGE SCALE GENOMIC DNA]</scope>
    <source>
        <strain evidence="2 3">KCTC 23315</strain>
    </source>
</reference>
<dbReference type="Pfam" id="PF06166">
    <property type="entry name" value="DUF979"/>
    <property type="match status" value="1"/>
</dbReference>
<keyword evidence="1" id="KW-0472">Membrane</keyword>
<accession>A0ABV6BB27</accession>